<proteinExistence type="predicted"/>
<organism evidence="2 3">
    <name type="scientific">Nannocystis punicea</name>
    <dbReference type="NCBI Taxonomy" id="2995304"/>
    <lineage>
        <taxon>Bacteria</taxon>
        <taxon>Pseudomonadati</taxon>
        <taxon>Myxococcota</taxon>
        <taxon>Polyangia</taxon>
        <taxon>Nannocystales</taxon>
        <taxon>Nannocystaceae</taxon>
        <taxon>Nannocystis</taxon>
    </lineage>
</organism>
<gene>
    <name evidence="2" type="ORF">O0S08_36330</name>
</gene>
<feature type="chain" id="PRO_5046015564" evidence="1">
    <location>
        <begin position="23"/>
        <end position="336"/>
    </location>
</feature>
<keyword evidence="1" id="KW-0732">Signal</keyword>
<sequence>MRKQTRNFFALSFLCTAASAVALTACDAPNADSFDPPADDGNGLAIAQDENADEEKGLVEDGETFFNGDILAEVVLDDGTELTFVGVTKDEQHGVGLLRRYADGSSDLLAQPEMRKASVLDIFWAVSEPGTPIPEQFDLAVPGAAPKGEQGWLLSRMAETPLYQTRGTGTCLTNANWQAHVRSFGYATEWWLFDEEPSTSSYFVDYPNDWGGDWYMNEVPHHYRYSVSGSTNGYVVDNVDEYFTSVQICALGSHPNWLNGTGGIRKTHPGPEVKFWYRTIGSTTWNLLSSTDVAVADVPDQFEWNFFSATDWDWRTDIRLAEEDDLFDIAHTWTKN</sequence>
<evidence type="ECO:0000313" key="2">
    <source>
        <dbReference type="EMBL" id="WAS91681.1"/>
    </source>
</evidence>
<feature type="signal peptide" evidence="1">
    <location>
        <begin position="1"/>
        <end position="22"/>
    </location>
</feature>
<dbReference type="EMBL" id="CP114040">
    <property type="protein sequence ID" value="WAS91681.1"/>
    <property type="molecule type" value="Genomic_DNA"/>
</dbReference>
<evidence type="ECO:0000313" key="3">
    <source>
        <dbReference type="Proteomes" id="UP001164459"/>
    </source>
</evidence>
<accession>A0ABY7GXK0</accession>
<protein>
    <submittedName>
        <fullName evidence="2">Uncharacterized protein</fullName>
    </submittedName>
</protein>
<keyword evidence="3" id="KW-1185">Reference proteome</keyword>
<reference evidence="2" key="1">
    <citation type="submission" date="2022-11" db="EMBL/GenBank/DDBJ databases">
        <title>Minimal conservation of predation-associated metabolite biosynthetic gene clusters underscores biosynthetic potential of Myxococcota including descriptions for ten novel species: Archangium lansinium sp. nov., Myxococcus landrumus sp. nov., Nannocystis bai.</title>
        <authorList>
            <person name="Ahearne A."/>
            <person name="Stevens C."/>
            <person name="Dowd S."/>
        </authorList>
    </citation>
    <scope>NUCLEOTIDE SEQUENCE</scope>
    <source>
        <strain evidence="2">Fl3</strain>
    </source>
</reference>
<dbReference type="PROSITE" id="PS51257">
    <property type="entry name" value="PROKAR_LIPOPROTEIN"/>
    <property type="match status" value="1"/>
</dbReference>
<dbReference type="RefSeq" id="WP_269034043.1">
    <property type="nucleotide sequence ID" value="NZ_CP114040.1"/>
</dbReference>
<evidence type="ECO:0000256" key="1">
    <source>
        <dbReference type="SAM" id="SignalP"/>
    </source>
</evidence>
<dbReference type="Proteomes" id="UP001164459">
    <property type="component" value="Chromosome"/>
</dbReference>
<name>A0ABY7GXK0_9BACT</name>